<proteinExistence type="predicted"/>
<dbReference type="CDD" id="cd02440">
    <property type="entry name" value="AdoMet_MTases"/>
    <property type="match status" value="1"/>
</dbReference>
<evidence type="ECO:0000256" key="1">
    <source>
        <dbReference type="ARBA" id="ARBA00022679"/>
    </source>
</evidence>
<dbReference type="InterPro" id="IPR029063">
    <property type="entry name" value="SAM-dependent_MTases_sf"/>
</dbReference>
<dbReference type="RefSeq" id="WP_231557969.1">
    <property type="nucleotide sequence ID" value="NZ_JPMX01000009.1"/>
</dbReference>
<gene>
    <name evidence="3" type="ORF">IN07_03210</name>
</gene>
<accession>A0A098YCT6</accession>
<feature type="domain" description="Methyltransferase type 11" evidence="2">
    <location>
        <begin position="62"/>
        <end position="151"/>
    </location>
</feature>
<organism evidence="3 4">
    <name type="scientific">Modestobacter caceresii</name>
    <dbReference type="NCBI Taxonomy" id="1522368"/>
    <lineage>
        <taxon>Bacteria</taxon>
        <taxon>Bacillati</taxon>
        <taxon>Actinomycetota</taxon>
        <taxon>Actinomycetes</taxon>
        <taxon>Geodermatophilales</taxon>
        <taxon>Geodermatophilaceae</taxon>
        <taxon>Modestobacter</taxon>
    </lineage>
</organism>
<keyword evidence="1 3" id="KW-0808">Transferase</keyword>
<comment type="caution">
    <text evidence="3">The sequence shown here is derived from an EMBL/GenBank/DDBJ whole genome shotgun (WGS) entry which is preliminary data.</text>
</comment>
<dbReference type="Proteomes" id="UP000029713">
    <property type="component" value="Unassembled WGS sequence"/>
</dbReference>
<evidence type="ECO:0000313" key="3">
    <source>
        <dbReference type="EMBL" id="KGH48230.1"/>
    </source>
</evidence>
<dbReference type="EMBL" id="JPMX01000009">
    <property type="protein sequence ID" value="KGH48230.1"/>
    <property type="molecule type" value="Genomic_DNA"/>
</dbReference>
<keyword evidence="4" id="KW-1185">Reference proteome</keyword>
<dbReference type="InterPro" id="IPR050447">
    <property type="entry name" value="Erg6_SMT_methyltransf"/>
</dbReference>
<dbReference type="PANTHER" id="PTHR44068:SF11">
    <property type="entry name" value="GERANYL DIPHOSPHATE 2-C-METHYLTRANSFERASE"/>
    <property type="match status" value="1"/>
</dbReference>
<dbReference type="STRING" id="1522368.IN07_03210"/>
<dbReference type="SUPFAM" id="SSF53335">
    <property type="entry name" value="S-adenosyl-L-methionine-dependent methyltransferases"/>
    <property type="match status" value="1"/>
</dbReference>
<protein>
    <submittedName>
        <fullName evidence="3">SAM-dependent methyltransferase</fullName>
    </submittedName>
</protein>
<evidence type="ECO:0000313" key="4">
    <source>
        <dbReference type="Proteomes" id="UP000029713"/>
    </source>
</evidence>
<dbReference type="GO" id="GO:0008757">
    <property type="term" value="F:S-adenosylmethionine-dependent methyltransferase activity"/>
    <property type="evidence" value="ECO:0007669"/>
    <property type="project" value="InterPro"/>
</dbReference>
<reference evidence="3 4" key="1">
    <citation type="submission" date="2014-07" db="EMBL/GenBank/DDBJ databases">
        <title>Biosystematic studies on Modestobacter strains isolated from extreme hyper-arid desert soil and from historic building.</title>
        <authorList>
            <person name="Bukarasam K."/>
            <person name="Bull A."/>
            <person name="Girard G."/>
            <person name="van Wezel G."/>
            <person name="Goodfellow M."/>
        </authorList>
    </citation>
    <scope>NUCLEOTIDE SEQUENCE [LARGE SCALE GENOMIC DNA]</scope>
    <source>
        <strain evidence="3 4">KNN45-2b</strain>
    </source>
</reference>
<keyword evidence="3" id="KW-0489">Methyltransferase</keyword>
<dbReference type="GO" id="GO:0032259">
    <property type="term" value="P:methylation"/>
    <property type="evidence" value="ECO:0007669"/>
    <property type="project" value="UniProtKB-KW"/>
</dbReference>
<dbReference type="Pfam" id="PF08241">
    <property type="entry name" value="Methyltransf_11"/>
    <property type="match status" value="1"/>
</dbReference>
<name>A0A098YCT6_9ACTN</name>
<dbReference type="PANTHER" id="PTHR44068">
    <property type="entry name" value="ZGC:194242"/>
    <property type="match status" value="1"/>
</dbReference>
<dbReference type="InterPro" id="IPR013216">
    <property type="entry name" value="Methyltransf_11"/>
</dbReference>
<evidence type="ECO:0000259" key="2">
    <source>
        <dbReference type="Pfam" id="PF08241"/>
    </source>
</evidence>
<dbReference type="AlphaFoldDB" id="A0A098YCT6"/>
<sequence>MSEIASEAMESEFGTVAGWTEEAVRALGPEHAVPAGCRGSGSEGALRWLADTLALRAGDRVLDAGAGVGGPAGWLAADRGVRAVCVEPMAEAVHASRALFGLPSVVALSQALPLADASFDAAWTLGVLCTTEEKPAMLAELARVLVPGGRLGLLVFVAEAPLPPPLPEGNSFPSPAEVDALLAQAGFAVTGTADADLGDSPPEWQRRADAVEAEVRRRHGDHPAWAQAEEQSGRVGRLLGSGALRPRLLTAVRSGPTASVDQVT</sequence>
<dbReference type="Gene3D" id="3.40.50.150">
    <property type="entry name" value="Vaccinia Virus protein VP39"/>
    <property type="match status" value="1"/>
</dbReference>